<dbReference type="InterPro" id="IPR024747">
    <property type="entry name" value="Pyridox_Oxase-rel"/>
</dbReference>
<reference evidence="3" key="1">
    <citation type="submission" date="2022-10" db="EMBL/GenBank/DDBJ databases">
        <title>The complete genomes of actinobacterial strains from the NBC collection.</title>
        <authorList>
            <person name="Joergensen T.S."/>
            <person name="Alvarez Arevalo M."/>
            <person name="Sterndorff E.B."/>
            <person name="Faurdal D."/>
            <person name="Vuksanovic O."/>
            <person name="Mourched A.-S."/>
            <person name="Charusanti P."/>
            <person name="Shaw S."/>
            <person name="Blin K."/>
            <person name="Weber T."/>
        </authorList>
    </citation>
    <scope>NUCLEOTIDE SEQUENCE</scope>
    <source>
        <strain evidence="3">NBC_01393</strain>
    </source>
</reference>
<organism evidence="3">
    <name type="scientific">Streptomyces sp. NBC_01393</name>
    <dbReference type="NCBI Taxonomy" id="2903851"/>
    <lineage>
        <taxon>Bacteria</taxon>
        <taxon>Bacillati</taxon>
        <taxon>Actinomycetota</taxon>
        <taxon>Actinomycetes</taxon>
        <taxon>Kitasatosporales</taxon>
        <taxon>Streptomycetaceae</taxon>
        <taxon>Streptomyces</taxon>
    </lineage>
</organism>
<evidence type="ECO:0000256" key="1">
    <source>
        <dbReference type="SAM" id="MobiDB-lite"/>
    </source>
</evidence>
<feature type="domain" description="HTH cro/C1-type" evidence="2">
    <location>
        <begin position="52"/>
        <end position="107"/>
    </location>
</feature>
<dbReference type="SUPFAM" id="SSF50475">
    <property type="entry name" value="FMN-binding split barrel"/>
    <property type="match status" value="1"/>
</dbReference>
<feature type="region of interest" description="Disordered" evidence="1">
    <location>
        <begin position="1"/>
        <end position="28"/>
    </location>
</feature>
<proteinExistence type="predicted"/>
<dbReference type="GO" id="GO:0003677">
    <property type="term" value="F:DNA binding"/>
    <property type="evidence" value="ECO:0007669"/>
    <property type="project" value="InterPro"/>
</dbReference>
<gene>
    <name evidence="3" type="ORF">OG699_38730</name>
</gene>
<dbReference type="Pfam" id="PF12900">
    <property type="entry name" value="Pyridox_ox_2"/>
    <property type="match status" value="1"/>
</dbReference>
<protein>
    <submittedName>
        <fullName evidence="3">Pyridoxamine 5'-phosphate oxidase family protein</fullName>
    </submittedName>
</protein>
<dbReference type="EMBL" id="CP109546">
    <property type="protein sequence ID" value="WTZ13390.1"/>
    <property type="molecule type" value="Genomic_DNA"/>
</dbReference>
<name>A0AAU3IAP5_9ACTN</name>
<evidence type="ECO:0000313" key="3">
    <source>
        <dbReference type="EMBL" id="WTZ13390.1"/>
    </source>
</evidence>
<feature type="compositionally biased region" description="Polar residues" evidence="1">
    <location>
        <begin position="1"/>
        <end position="12"/>
    </location>
</feature>
<dbReference type="Gene3D" id="1.10.260.40">
    <property type="entry name" value="lambda repressor-like DNA-binding domains"/>
    <property type="match status" value="1"/>
</dbReference>
<dbReference type="InterPro" id="IPR001387">
    <property type="entry name" value="Cro/C1-type_HTH"/>
</dbReference>
<dbReference type="SUPFAM" id="SSF47413">
    <property type="entry name" value="lambda repressor-like DNA-binding domains"/>
    <property type="match status" value="1"/>
</dbReference>
<dbReference type="SMART" id="SM00530">
    <property type="entry name" value="HTH_XRE"/>
    <property type="match status" value="1"/>
</dbReference>
<dbReference type="Pfam" id="PF01381">
    <property type="entry name" value="HTH_3"/>
    <property type="match status" value="1"/>
</dbReference>
<dbReference type="InterPro" id="IPR010982">
    <property type="entry name" value="Lambda_DNA-bd_dom_sf"/>
</dbReference>
<dbReference type="InterPro" id="IPR012349">
    <property type="entry name" value="Split_barrel_FMN-bd"/>
</dbReference>
<dbReference type="PROSITE" id="PS50943">
    <property type="entry name" value="HTH_CROC1"/>
    <property type="match status" value="1"/>
</dbReference>
<accession>A0AAU3IAP5</accession>
<sequence length="256" mass="27009">MSEQTRSDTLSATPRDEGTPWPTSVATADVREAPRPTVRTAAAAPGDIGRRIAARREELGLTREDTAARAGTAAGYLRYLEEQSTARPGTSVLIRLAGALDTSVAALYGGESDLPPGLGQAAGHAELIELGPEDCLERLSTHGVGRLATDTPGGLVILPVNYSVIDGAIAFRTTPGSTIAAAVGSNVAFQVDHVDEALSQGWSVLVQGSARAVTDPDVRRRFDALAHSRPWAGGEARDLWVRVEQDRISGRRIAVR</sequence>
<dbReference type="Gene3D" id="2.30.110.10">
    <property type="entry name" value="Electron Transport, Fmn-binding Protein, Chain A"/>
    <property type="match status" value="1"/>
</dbReference>
<evidence type="ECO:0000259" key="2">
    <source>
        <dbReference type="PROSITE" id="PS50943"/>
    </source>
</evidence>
<dbReference type="CDD" id="cd00093">
    <property type="entry name" value="HTH_XRE"/>
    <property type="match status" value="1"/>
</dbReference>
<dbReference type="AlphaFoldDB" id="A0AAU3IAP5"/>